<dbReference type="AlphaFoldDB" id="A0AAD0U428"/>
<name>A0AAD0U428_9GAMM</name>
<protein>
    <submittedName>
        <fullName evidence="1">Uncharacterized protein</fullName>
    </submittedName>
</protein>
<accession>A0AAD0U428</accession>
<proteinExistence type="predicted"/>
<geneLocation type="plasmid" evidence="1 2">
    <name>unnamed</name>
</geneLocation>
<evidence type="ECO:0000313" key="1">
    <source>
        <dbReference type="EMBL" id="AYM89071.1"/>
    </source>
</evidence>
<keyword evidence="1" id="KW-0614">Plasmid</keyword>
<dbReference type="RefSeq" id="WP_121638745.1">
    <property type="nucleotide sequence ID" value="NZ_CP033067.1"/>
</dbReference>
<reference evidence="1 2" key="1">
    <citation type="submission" date="2018-10" db="EMBL/GenBank/DDBJ databases">
        <title>Complete Genome Sequence and Transcriptomic Profiles of a Marine Bacterium, Pseudoalteromonas agarivorans Hao 2018.</title>
        <authorList>
            <person name="Hao L."/>
        </authorList>
    </citation>
    <scope>NUCLEOTIDE SEQUENCE [LARGE SCALE GENOMIC DNA]</scope>
    <source>
        <strain evidence="1 2">Hao 2018</strain>
        <plasmid evidence="1 2">unnamed</plasmid>
    </source>
</reference>
<sequence length="71" mass="7603">MNTIIVKQNENGQFDVLASSKIPVKVILVEPDISGNSNMEMAGEACIGWVGTTIVNQQLVDEATLSLEGIK</sequence>
<evidence type="ECO:0000313" key="2">
    <source>
        <dbReference type="Proteomes" id="UP000279995"/>
    </source>
</evidence>
<dbReference type="Proteomes" id="UP000279995">
    <property type="component" value="Plasmid unnamed"/>
</dbReference>
<gene>
    <name evidence="1" type="ORF">D9T18_20495</name>
</gene>
<dbReference type="EMBL" id="CP033067">
    <property type="protein sequence ID" value="AYM89071.1"/>
    <property type="molecule type" value="Genomic_DNA"/>
</dbReference>
<dbReference type="GeneID" id="39469381"/>
<organism evidence="1 2">
    <name type="scientific">Pseudoalteromonas agarivorans</name>
    <dbReference type="NCBI Taxonomy" id="176102"/>
    <lineage>
        <taxon>Bacteria</taxon>
        <taxon>Pseudomonadati</taxon>
        <taxon>Pseudomonadota</taxon>
        <taxon>Gammaproteobacteria</taxon>
        <taxon>Alteromonadales</taxon>
        <taxon>Pseudoalteromonadaceae</taxon>
        <taxon>Pseudoalteromonas</taxon>
    </lineage>
</organism>